<dbReference type="EMBL" id="MHKD01000005">
    <property type="protein sequence ID" value="OGY85115.1"/>
    <property type="molecule type" value="Genomic_DNA"/>
</dbReference>
<accession>A0A1G2B7Z3</accession>
<dbReference type="Proteomes" id="UP000176952">
    <property type="component" value="Unassembled WGS sequence"/>
</dbReference>
<dbReference type="AlphaFoldDB" id="A0A1G2B7Z3"/>
<proteinExistence type="predicted"/>
<dbReference type="STRING" id="1798542.A3F54_01575"/>
<reference evidence="1 2" key="1">
    <citation type="journal article" date="2016" name="Nat. Commun.">
        <title>Thousands of microbial genomes shed light on interconnected biogeochemical processes in an aquifer system.</title>
        <authorList>
            <person name="Anantharaman K."/>
            <person name="Brown C.T."/>
            <person name="Hug L.A."/>
            <person name="Sharon I."/>
            <person name="Castelle C.J."/>
            <person name="Probst A.J."/>
            <person name="Thomas B.C."/>
            <person name="Singh A."/>
            <person name="Wilkins M.J."/>
            <person name="Karaoz U."/>
            <person name="Brodie E.L."/>
            <person name="Williams K.H."/>
            <person name="Hubbard S.S."/>
            <person name="Banfield J.F."/>
        </authorList>
    </citation>
    <scope>NUCLEOTIDE SEQUENCE [LARGE SCALE GENOMIC DNA]</scope>
</reference>
<gene>
    <name evidence="1" type="ORF">A3F54_01575</name>
</gene>
<organism evidence="1 2">
    <name type="scientific">Candidatus Kerfeldbacteria bacterium RIFCSPHIGHO2_12_FULL_48_17</name>
    <dbReference type="NCBI Taxonomy" id="1798542"/>
    <lineage>
        <taxon>Bacteria</taxon>
        <taxon>Candidatus Kerfeldiibacteriota</taxon>
    </lineage>
</organism>
<sequence>MNKDKDIVILNVAFAPLPADALQVMLGLNYHFRQSDEIVFGDDGSVPHLTAIMMPADVGKLPLIYQMVATIVGMYQPLEVSFGEFYANEIVTGQLVAGVAIRKTPKLVEFHAHLVNSLRPLAAPFEDLRPGMLFSDRSWPAPTQMSVGFATSNATQLFEDPSSWFPHITSHVGPKPTGYTIPFQNFSVDTLSVFHLGVYGTCKKLLESFPLGGGTASMKKS</sequence>
<evidence type="ECO:0008006" key="3">
    <source>
        <dbReference type="Google" id="ProtNLM"/>
    </source>
</evidence>
<evidence type="ECO:0000313" key="1">
    <source>
        <dbReference type="EMBL" id="OGY85115.1"/>
    </source>
</evidence>
<comment type="caution">
    <text evidence="1">The sequence shown here is derived from an EMBL/GenBank/DDBJ whole genome shotgun (WGS) entry which is preliminary data.</text>
</comment>
<name>A0A1G2B7Z3_9BACT</name>
<protein>
    <recommendedName>
        <fullName evidence="3">2'-5' RNA ligase</fullName>
    </recommendedName>
</protein>
<evidence type="ECO:0000313" key="2">
    <source>
        <dbReference type="Proteomes" id="UP000176952"/>
    </source>
</evidence>